<dbReference type="EMBL" id="BMMM01000009">
    <property type="protein sequence ID" value="GGN72833.1"/>
    <property type="molecule type" value="Genomic_DNA"/>
</dbReference>
<evidence type="ECO:0000256" key="1">
    <source>
        <dbReference type="SAM" id="SignalP"/>
    </source>
</evidence>
<feature type="domain" description="DUF6299" evidence="2">
    <location>
        <begin position="33"/>
        <end position="145"/>
    </location>
</feature>
<dbReference type="RefSeq" id="WP_189188331.1">
    <property type="nucleotide sequence ID" value="NZ_BMMM01000009.1"/>
</dbReference>
<organism evidence="3 4">
    <name type="scientific">Streptomyces albiflavescens</name>
    <dbReference type="NCBI Taxonomy" id="1623582"/>
    <lineage>
        <taxon>Bacteria</taxon>
        <taxon>Bacillati</taxon>
        <taxon>Actinomycetota</taxon>
        <taxon>Actinomycetes</taxon>
        <taxon>Kitasatosporales</taxon>
        <taxon>Streptomycetaceae</taxon>
        <taxon>Streptomyces</taxon>
    </lineage>
</organism>
<accession>A0A918D701</accession>
<proteinExistence type="predicted"/>
<evidence type="ECO:0000313" key="4">
    <source>
        <dbReference type="Proteomes" id="UP000600365"/>
    </source>
</evidence>
<dbReference type="InterPro" id="IPR046266">
    <property type="entry name" value="DUF6299"/>
</dbReference>
<evidence type="ECO:0000259" key="2">
    <source>
        <dbReference type="Pfam" id="PF19816"/>
    </source>
</evidence>
<comment type="caution">
    <text evidence="3">The sequence shown here is derived from an EMBL/GenBank/DDBJ whole genome shotgun (WGS) entry which is preliminary data.</text>
</comment>
<dbReference type="Proteomes" id="UP000600365">
    <property type="component" value="Unassembled WGS sequence"/>
</dbReference>
<keyword evidence="1" id="KW-0732">Signal</keyword>
<gene>
    <name evidence="3" type="ORF">GCM10011579_050390</name>
</gene>
<evidence type="ECO:0000313" key="3">
    <source>
        <dbReference type="EMBL" id="GGN72833.1"/>
    </source>
</evidence>
<keyword evidence="4" id="KW-1185">Reference proteome</keyword>
<feature type="chain" id="PRO_5037271996" description="DUF6299 domain-containing protein" evidence="1">
    <location>
        <begin position="27"/>
        <end position="146"/>
    </location>
</feature>
<name>A0A918D701_9ACTN</name>
<feature type="signal peptide" evidence="1">
    <location>
        <begin position="1"/>
        <end position="26"/>
    </location>
</feature>
<sequence>MSLRQVIGVAAIGAALLVPVAPSAVAVSPSYEPSEQVTVDPTGHVAADGTITLSGTYRCVSAAGPVFVSSSVWQGDPRVRHGIGGTVAVCDGAQHRWTNSEKRELGTLTAGSAHVEATLMELSTESGLPLPKFHATREQDITLIEG</sequence>
<dbReference type="Pfam" id="PF19816">
    <property type="entry name" value="DUF6299"/>
    <property type="match status" value="1"/>
</dbReference>
<dbReference type="AlphaFoldDB" id="A0A918D701"/>
<reference evidence="3 4" key="1">
    <citation type="journal article" date="2014" name="Int. J. Syst. Evol. Microbiol.">
        <title>Complete genome sequence of Corynebacterium casei LMG S-19264T (=DSM 44701T), isolated from a smear-ripened cheese.</title>
        <authorList>
            <consortium name="US DOE Joint Genome Institute (JGI-PGF)"/>
            <person name="Walter F."/>
            <person name="Albersmeier A."/>
            <person name="Kalinowski J."/>
            <person name="Ruckert C."/>
        </authorList>
    </citation>
    <scope>NUCLEOTIDE SEQUENCE [LARGE SCALE GENOMIC DNA]</scope>
    <source>
        <strain evidence="3 4">CGMCC 4.7111</strain>
    </source>
</reference>
<protein>
    <recommendedName>
        <fullName evidence="2">DUF6299 domain-containing protein</fullName>
    </recommendedName>
</protein>